<dbReference type="AlphaFoldDB" id="A0A0C9ZUR2"/>
<protein>
    <submittedName>
        <fullName evidence="1">Uncharacterized protein</fullName>
    </submittedName>
</protein>
<dbReference type="EMBL" id="KN833688">
    <property type="protein sequence ID" value="KIK29749.1"/>
    <property type="molecule type" value="Genomic_DNA"/>
</dbReference>
<reference evidence="2" key="2">
    <citation type="submission" date="2015-01" db="EMBL/GenBank/DDBJ databases">
        <title>Evolutionary Origins and Diversification of the Mycorrhizal Mutualists.</title>
        <authorList>
            <consortium name="DOE Joint Genome Institute"/>
            <consortium name="Mycorrhizal Genomics Consortium"/>
            <person name="Kohler A."/>
            <person name="Kuo A."/>
            <person name="Nagy L.G."/>
            <person name="Floudas D."/>
            <person name="Copeland A."/>
            <person name="Barry K.W."/>
            <person name="Cichocki N."/>
            <person name="Veneault-Fourrey C."/>
            <person name="LaButti K."/>
            <person name="Lindquist E.A."/>
            <person name="Lipzen A."/>
            <person name="Lundell T."/>
            <person name="Morin E."/>
            <person name="Murat C."/>
            <person name="Riley R."/>
            <person name="Ohm R."/>
            <person name="Sun H."/>
            <person name="Tunlid A."/>
            <person name="Henrissat B."/>
            <person name="Grigoriev I.V."/>
            <person name="Hibbett D.S."/>
            <person name="Martin F."/>
        </authorList>
    </citation>
    <scope>NUCLEOTIDE SEQUENCE [LARGE SCALE GENOMIC DNA]</scope>
    <source>
        <strain evidence="2">441</strain>
    </source>
</reference>
<evidence type="ECO:0000313" key="1">
    <source>
        <dbReference type="EMBL" id="KIK29749.1"/>
    </source>
</evidence>
<accession>A0A0C9ZUR2</accession>
<name>A0A0C9ZUR2_9AGAM</name>
<proteinExistence type="predicted"/>
<gene>
    <name evidence="1" type="ORF">PISMIDRAFT_440629</name>
</gene>
<organism evidence="1 2">
    <name type="scientific">Pisolithus microcarpus 441</name>
    <dbReference type="NCBI Taxonomy" id="765257"/>
    <lineage>
        <taxon>Eukaryota</taxon>
        <taxon>Fungi</taxon>
        <taxon>Dikarya</taxon>
        <taxon>Basidiomycota</taxon>
        <taxon>Agaricomycotina</taxon>
        <taxon>Agaricomycetes</taxon>
        <taxon>Agaricomycetidae</taxon>
        <taxon>Boletales</taxon>
        <taxon>Sclerodermatineae</taxon>
        <taxon>Pisolithaceae</taxon>
        <taxon>Pisolithus</taxon>
    </lineage>
</organism>
<keyword evidence="2" id="KW-1185">Reference proteome</keyword>
<dbReference type="HOGENOM" id="CLU_3069601_0_0_1"/>
<dbReference type="Proteomes" id="UP000054018">
    <property type="component" value="Unassembled WGS sequence"/>
</dbReference>
<sequence length="53" mass="5861">MTPGNLVTGKNRGGSPVPCSKFCAICHLPVHCWWKAALRTRPNHSQIVIRSYA</sequence>
<evidence type="ECO:0000313" key="2">
    <source>
        <dbReference type="Proteomes" id="UP000054018"/>
    </source>
</evidence>
<reference evidence="1 2" key="1">
    <citation type="submission" date="2014-04" db="EMBL/GenBank/DDBJ databases">
        <authorList>
            <consortium name="DOE Joint Genome Institute"/>
            <person name="Kuo A."/>
            <person name="Kohler A."/>
            <person name="Costa M.D."/>
            <person name="Nagy L.G."/>
            <person name="Floudas D."/>
            <person name="Copeland A."/>
            <person name="Barry K.W."/>
            <person name="Cichocki N."/>
            <person name="Veneault-Fourrey C."/>
            <person name="LaButti K."/>
            <person name="Lindquist E.A."/>
            <person name="Lipzen A."/>
            <person name="Lundell T."/>
            <person name="Morin E."/>
            <person name="Murat C."/>
            <person name="Sun H."/>
            <person name="Tunlid A."/>
            <person name="Henrissat B."/>
            <person name="Grigoriev I.V."/>
            <person name="Hibbett D.S."/>
            <person name="Martin F."/>
            <person name="Nordberg H.P."/>
            <person name="Cantor M.N."/>
            <person name="Hua S.X."/>
        </authorList>
    </citation>
    <scope>NUCLEOTIDE SEQUENCE [LARGE SCALE GENOMIC DNA]</scope>
    <source>
        <strain evidence="1 2">441</strain>
    </source>
</reference>